<sequence length="139" mass="15463">MTTPEEHRRNLGWTRSMLQDIADHAPAGSELRDSALNLLAEVPDLDQIARLNDTGHAEISAAIDAIEAAYNLFTSAGQHLADAEVRRAVAVTLRHYPLPAQFAHWRKLLELGAPMGDIMLADRKLERDVTGQPMHLRPR</sequence>
<gene>
    <name evidence="1" type="ORF">JJ685_08775</name>
</gene>
<dbReference type="RefSeq" id="WP_201673873.1">
    <property type="nucleotide sequence ID" value="NZ_JAEQNE010000002.1"/>
</dbReference>
<dbReference type="NCBIfam" id="NF041728">
    <property type="entry name" value="BPSL0761_fam"/>
    <property type="match status" value="1"/>
</dbReference>
<protein>
    <submittedName>
        <fullName evidence="1">Uncharacterized protein</fullName>
    </submittedName>
</protein>
<reference evidence="1 2" key="1">
    <citation type="journal article" date="2017" name="Int. J. Syst. Evol. Microbiol.">
        <title>Ramlibacter monticola sp. nov., isolated from forest soil.</title>
        <authorList>
            <person name="Chaudhary D.K."/>
            <person name="Kim J."/>
        </authorList>
    </citation>
    <scope>NUCLEOTIDE SEQUENCE [LARGE SCALE GENOMIC DNA]</scope>
    <source>
        <strain evidence="1 2">KACC 19175</strain>
    </source>
</reference>
<proteinExistence type="predicted"/>
<comment type="caution">
    <text evidence="1">The sequence shown here is derived from an EMBL/GenBank/DDBJ whole genome shotgun (WGS) entry which is preliminary data.</text>
</comment>
<evidence type="ECO:0000313" key="1">
    <source>
        <dbReference type="EMBL" id="MBL0391229.1"/>
    </source>
</evidence>
<keyword evidence="2" id="KW-1185">Reference proteome</keyword>
<name>A0A936YZ41_9BURK</name>
<dbReference type="AlphaFoldDB" id="A0A936YZ41"/>
<dbReference type="InterPro" id="IPR049723">
    <property type="entry name" value="BPSL0761-like"/>
</dbReference>
<organism evidence="1 2">
    <name type="scientific">Ramlibacter monticola</name>
    <dbReference type="NCBI Taxonomy" id="1926872"/>
    <lineage>
        <taxon>Bacteria</taxon>
        <taxon>Pseudomonadati</taxon>
        <taxon>Pseudomonadota</taxon>
        <taxon>Betaproteobacteria</taxon>
        <taxon>Burkholderiales</taxon>
        <taxon>Comamonadaceae</taxon>
        <taxon>Ramlibacter</taxon>
    </lineage>
</organism>
<accession>A0A936YZ41</accession>
<dbReference type="EMBL" id="JAEQNE010000002">
    <property type="protein sequence ID" value="MBL0391229.1"/>
    <property type="molecule type" value="Genomic_DNA"/>
</dbReference>
<evidence type="ECO:0000313" key="2">
    <source>
        <dbReference type="Proteomes" id="UP000599109"/>
    </source>
</evidence>
<dbReference type="Proteomes" id="UP000599109">
    <property type="component" value="Unassembled WGS sequence"/>
</dbReference>